<dbReference type="Proteomes" id="UP000620124">
    <property type="component" value="Unassembled WGS sequence"/>
</dbReference>
<reference evidence="2" key="1">
    <citation type="submission" date="2020-05" db="EMBL/GenBank/DDBJ databases">
        <title>Mycena genomes resolve the evolution of fungal bioluminescence.</title>
        <authorList>
            <person name="Tsai I.J."/>
        </authorList>
    </citation>
    <scope>NUCLEOTIDE SEQUENCE</scope>
    <source>
        <strain evidence="2">CCC161011</strain>
    </source>
</reference>
<protein>
    <submittedName>
        <fullName evidence="2">Uncharacterized protein</fullName>
    </submittedName>
</protein>
<feature type="compositionally biased region" description="Pro residues" evidence="1">
    <location>
        <begin position="139"/>
        <end position="150"/>
    </location>
</feature>
<proteinExistence type="predicted"/>
<comment type="caution">
    <text evidence="2">The sequence shown here is derived from an EMBL/GenBank/DDBJ whole genome shotgun (WGS) entry which is preliminary data.</text>
</comment>
<evidence type="ECO:0000313" key="3">
    <source>
        <dbReference type="Proteomes" id="UP000620124"/>
    </source>
</evidence>
<dbReference type="EMBL" id="JACAZI010000020">
    <property type="protein sequence ID" value="KAF7339182.1"/>
    <property type="molecule type" value="Genomic_DNA"/>
</dbReference>
<dbReference type="AlphaFoldDB" id="A0A8H6XDM8"/>
<evidence type="ECO:0000256" key="1">
    <source>
        <dbReference type="SAM" id="MobiDB-lite"/>
    </source>
</evidence>
<evidence type="ECO:0000313" key="2">
    <source>
        <dbReference type="EMBL" id="KAF7339182.1"/>
    </source>
</evidence>
<feature type="region of interest" description="Disordered" evidence="1">
    <location>
        <begin position="120"/>
        <end position="183"/>
    </location>
</feature>
<organism evidence="2 3">
    <name type="scientific">Mycena venus</name>
    <dbReference type="NCBI Taxonomy" id="2733690"/>
    <lineage>
        <taxon>Eukaryota</taxon>
        <taxon>Fungi</taxon>
        <taxon>Dikarya</taxon>
        <taxon>Basidiomycota</taxon>
        <taxon>Agaricomycotina</taxon>
        <taxon>Agaricomycetes</taxon>
        <taxon>Agaricomycetidae</taxon>
        <taxon>Agaricales</taxon>
        <taxon>Marasmiineae</taxon>
        <taxon>Mycenaceae</taxon>
        <taxon>Mycena</taxon>
    </lineage>
</organism>
<name>A0A8H6XDM8_9AGAR</name>
<accession>A0A8H6XDM8</accession>
<keyword evidence="3" id="KW-1185">Reference proteome</keyword>
<feature type="compositionally biased region" description="Pro residues" evidence="1">
    <location>
        <begin position="90"/>
        <end position="99"/>
    </location>
</feature>
<feature type="compositionally biased region" description="Pro residues" evidence="1">
    <location>
        <begin position="164"/>
        <end position="174"/>
    </location>
</feature>
<feature type="region of interest" description="Disordered" evidence="1">
    <location>
        <begin position="90"/>
        <end position="109"/>
    </location>
</feature>
<feature type="compositionally biased region" description="Low complexity" evidence="1">
    <location>
        <begin position="151"/>
        <end position="163"/>
    </location>
</feature>
<gene>
    <name evidence="2" type="ORF">MVEN_01995500</name>
</gene>
<dbReference type="OrthoDB" id="3055293at2759"/>
<sequence>MFSRCNYHDEKAPESNLAPHALSTPSPLVHCPPSAYLLPTHCLHLESLLDSALATLALIHDTAPATAVSIFTPHMTEVLRALCRHAALPSLPPTSPPTPATVAPISPPKTTATYADRVEAPKPHSDVKPNLSSGKKPNTPAPAAPLPPMTPASVPLPSAFTPPLLTPSPSPALPPLRSTPQPRYTRPHIVFRFDKGVPDPPAGRLPPAALFPAVQESLVSAGIVIDSIRWSQKGKAAYDKFVET</sequence>